<feature type="transmembrane region" description="Helical" evidence="1">
    <location>
        <begin position="15"/>
        <end position="35"/>
    </location>
</feature>
<name>A0A384WYG9_9CAUD</name>
<keyword evidence="1" id="KW-0812">Transmembrane</keyword>
<protein>
    <submittedName>
        <fullName evidence="2">Uncharacterized protein</fullName>
    </submittedName>
</protein>
<evidence type="ECO:0000313" key="2">
    <source>
        <dbReference type="EMBL" id="ATI19081.1"/>
    </source>
</evidence>
<sequence length="49" mass="5934">MSKLKQWWKKHAERFLFMAVFAVMIACIFIIGWGFKALELMFYKWALGF</sequence>
<reference evidence="2 3" key="1">
    <citation type="submission" date="2017-08" db="EMBL/GenBank/DDBJ databases">
        <title>Complete genome sequence of bacteriophage vB_VpaP_KF2.</title>
        <authorList>
            <person name="Yu J."/>
            <person name="Kwak S.-J."/>
            <person name="Lim J.-A."/>
            <person name="Chang H.-J."/>
        </authorList>
    </citation>
    <scope>NUCLEOTIDE SEQUENCE [LARGE SCALE GENOMIC DNA]</scope>
</reference>
<keyword evidence="1" id="KW-1133">Transmembrane helix</keyword>
<dbReference type="PROSITE" id="PS51257">
    <property type="entry name" value="PROKAR_LIPOPROTEIN"/>
    <property type="match status" value="1"/>
</dbReference>
<accession>A0A384WYG9</accession>
<dbReference type="Proteomes" id="UP000257845">
    <property type="component" value="Segment"/>
</dbReference>
<organism evidence="2 3">
    <name type="scientific">Vibrio phage vB_VpaP_KF2</name>
    <dbReference type="NCBI Taxonomy" id="2041473"/>
    <lineage>
        <taxon>Viruses</taxon>
        <taxon>Duplodnaviria</taxon>
        <taxon>Heunggongvirae</taxon>
        <taxon>Uroviricota</taxon>
        <taxon>Caudoviricetes</taxon>
        <taxon>Autographivirales</taxon>
        <taxon>Autoscriptoviridae</taxon>
        <taxon>Maculvirus</taxon>
        <taxon>Maculvirus DE18</taxon>
        <taxon>Maculvirus KF2</taxon>
    </lineage>
</organism>
<dbReference type="EMBL" id="MF754112">
    <property type="protein sequence ID" value="ATI19081.1"/>
    <property type="molecule type" value="Genomic_DNA"/>
</dbReference>
<evidence type="ECO:0000313" key="3">
    <source>
        <dbReference type="Proteomes" id="UP000257845"/>
    </source>
</evidence>
<keyword evidence="3" id="KW-1185">Reference proteome</keyword>
<proteinExistence type="predicted"/>
<gene>
    <name evidence="2" type="ORF">KF2_013</name>
</gene>
<keyword evidence="1" id="KW-0472">Membrane</keyword>
<evidence type="ECO:0000256" key="1">
    <source>
        <dbReference type="SAM" id="Phobius"/>
    </source>
</evidence>